<reference evidence="1" key="1">
    <citation type="submission" date="2022-02" db="EMBL/GenBank/DDBJ databases">
        <title>Plant Genome Project.</title>
        <authorList>
            <person name="Zhang R.-G."/>
        </authorList>
    </citation>
    <scope>NUCLEOTIDE SEQUENCE</scope>
    <source>
        <strain evidence="1">AT1</strain>
    </source>
</reference>
<comment type="caution">
    <text evidence="1">The sequence shown here is derived from an EMBL/GenBank/DDBJ whole genome shotgun (WGS) entry which is preliminary data.</text>
</comment>
<evidence type="ECO:0000313" key="2">
    <source>
        <dbReference type="Proteomes" id="UP001062846"/>
    </source>
</evidence>
<dbReference type="Proteomes" id="UP001062846">
    <property type="component" value="Chromosome 12"/>
</dbReference>
<gene>
    <name evidence="1" type="ORF">RHMOL_Rhmol12G0035500</name>
</gene>
<organism evidence="1 2">
    <name type="scientific">Rhododendron molle</name>
    <name type="common">Chinese azalea</name>
    <name type="synonym">Azalea mollis</name>
    <dbReference type="NCBI Taxonomy" id="49168"/>
    <lineage>
        <taxon>Eukaryota</taxon>
        <taxon>Viridiplantae</taxon>
        <taxon>Streptophyta</taxon>
        <taxon>Embryophyta</taxon>
        <taxon>Tracheophyta</taxon>
        <taxon>Spermatophyta</taxon>
        <taxon>Magnoliopsida</taxon>
        <taxon>eudicotyledons</taxon>
        <taxon>Gunneridae</taxon>
        <taxon>Pentapetalae</taxon>
        <taxon>asterids</taxon>
        <taxon>Ericales</taxon>
        <taxon>Ericaceae</taxon>
        <taxon>Ericoideae</taxon>
        <taxon>Rhodoreae</taxon>
        <taxon>Rhododendron</taxon>
    </lineage>
</organism>
<proteinExistence type="predicted"/>
<evidence type="ECO:0000313" key="1">
    <source>
        <dbReference type="EMBL" id="KAI8526913.1"/>
    </source>
</evidence>
<protein>
    <submittedName>
        <fullName evidence="1">Uncharacterized protein</fullName>
    </submittedName>
</protein>
<accession>A0ACC0LFJ3</accession>
<name>A0ACC0LFJ3_RHOML</name>
<keyword evidence="2" id="KW-1185">Reference proteome</keyword>
<sequence>MTQALMKWDFKKKGVYKGPTNARDAKTHDQSSHAVLVVGYGVENGVEYYTIKNSWWVDWGDGGYGKIKRSLFESFCYPIEKGLRVGTTPE</sequence>
<dbReference type="EMBL" id="CM046399">
    <property type="protein sequence ID" value="KAI8526913.1"/>
    <property type="molecule type" value="Genomic_DNA"/>
</dbReference>